<dbReference type="EMBL" id="JAPWTK010000158">
    <property type="protein sequence ID" value="KAJ8947572.1"/>
    <property type="molecule type" value="Genomic_DNA"/>
</dbReference>
<name>A0AAV8YB44_9CUCU</name>
<dbReference type="GO" id="GO:0000796">
    <property type="term" value="C:condensin complex"/>
    <property type="evidence" value="ECO:0007669"/>
    <property type="project" value="InterPro"/>
</dbReference>
<organism evidence="1 2">
    <name type="scientific">Aromia moschata</name>
    <dbReference type="NCBI Taxonomy" id="1265417"/>
    <lineage>
        <taxon>Eukaryota</taxon>
        <taxon>Metazoa</taxon>
        <taxon>Ecdysozoa</taxon>
        <taxon>Arthropoda</taxon>
        <taxon>Hexapoda</taxon>
        <taxon>Insecta</taxon>
        <taxon>Pterygota</taxon>
        <taxon>Neoptera</taxon>
        <taxon>Endopterygota</taxon>
        <taxon>Coleoptera</taxon>
        <taxon>Polyphaga</taxon>
        <taxon>Cucujiformia</taxon>
        <taxon>Chrysomeloidea</taxon>
        <taxon>Cerambycidae</taxon>
        <taxon>Cerambycinae</taxon>
        <taxon>Callichromatini</taxon>
        <taxon>Aromia</taxon>
    </lineage>
</organism>
<dbReference type="PANTHER" id="PTHR14418:SF5">
    <property type="entry name" value="CONDENSIN COMPLEX SUBUNIT 3"/>
    <property type="match status" value="1"/>
</dbReference>
<dbReference type="GO" id="GO:0007076">
    <property type="term" value="P:mitotic chromosome condensation"/>
    <property type="evidence" value="ECO:0007669"/>
    <property type="project" value="InterPro"/>
</dbReference>
<keyword evidence="2" id="KW-1185">Reference proteome</keyword>
<dbReference type="AlphaFoldDB" id="A0AAV8YB44"/>
<sequence length="116" mass="13584">MEEDKRREIVELFKSAQITSATHQKNAQLLKKIMENLPQAEFVSQLKKILTIILTVEKGNKNVERVIDFFSLFCSILKCKQVELNESIEYVDHPLFLEIILFLLECSQLINDIVRF</sequence>
<comment type="caution">
    <text evidence="1">The sequence shown here is derived from an EMBL/GenBank/DDBJ whole genome shotgun (WGS) entry which is preliminary data.</text>
</comment>
<dbReference type="InterPro" id="IPR027165">
    <property type="entry name" value="CND3"/>
</dbReference>
<dbReference type="Proteomes" id="UP001162162">
    <property type="component" value="Unassembled WGS sequence"/>
</dbReference>
<evidence type="ECO:0000313" key="2">
    <source>
        <dbReference type="Proteomes" id="UP001162162"/>
    </source>
</evidence>
<dbReference type="PANTHER" id="PTHR14418">
    <property type="entry name" value="CONDENSIN COMPLEX SUBUNIT 3-RELATED"/>
    <property type="match status" value="1"/>
</dbReference>
<dbReference type="GO" id="GO:0000793">
    <property type="term" value="C:condensed chromosome"/>
    <property type="evidence" value="ECO:0007669"/>
    <property type="project" value="TreeGrafter"/>
</dbReference>
<evidence type="ECO:0000313" key="1">
    <source>
        <dbReference type="EMBL" id="KAJ8947572.1"/>
    </source>
</evidence>
<reference evidence="1" key="1">
    <citation type="journal article" date="2023" name="Insect Mol. Biol.">
        <title>Genome sequencing provides insights into the evolution of gene families encoding plant cell wall-degrading enzymes in longhorned beetles.</title>
        <authorList>
            <person name="Shin N.R."/>
            <person name="Okamura Y."/>
            <person name="Kirsch R."/>
            <person name="Pauchet Y."/>
        </authorList>
    </citation>
    <scope>NUCLEOTIDE SEQUENCE</scope>
    <source>
        <strain evidence="1">AMC_N1</strain>
    </source>
</reference>
<protein>
    <submittedName>
        <fullName evidence="1">Uncharacterized protein</fullName>
    </submittedName>
</protein>
<dbReference type="GO" id="GO:0005737">
    <property type="term" value="C:cytoplasm"/>
    <property type="evidence" value="ECO:0007669"/>
    <property type="project" value="TreeGrafter"/>
</dbReference>
<accession>A0AAV8YB44</accession>
<gene>
    <name evidence="1" type="ORF">NQ318_010084</name>
</gene>
<proteinExistence type="predicted"/>